<reference evidence="2" key="2">
    <citation type="submission" date="2023-12" db="EMBL/GenBank/DDBJ databases">
        <authorList>
            <person name="Sun Q."/>
            <person name="Inoue M."/>
        </authorList>
    </citation>
    <scope>NUCLEOTIDE SEQUENCE</scope>
    <source>
        <strain evidence="2">JCM 17590</strain>
    </source>
</reference>
<dbReference type="EMBL" id="BAABBV010000001">
    <property type="protein sequence ID" value="GAA4162803.1"/>
    <property type="molecule type" value="Genomic_DNA"/>
</dbReference>
<dbReference type="RefSeq" id="WP_344791853.1">
    <property type="nucleotide sequence ID" value="NZ_BAABBV010000001.1"/>
</dbReference>
<reference evidence="2" key="1">
    <citation type="journal article" date="2014" name="Int. J. Syst. Evol. Microbiol.">
        <title>Complete genome of a new Firmicutes species belonging to the dominant human colonic microbiota ('Ruminococcus bicirculans') reveals two chromosomes and a selective capacity to utilize plant glucans.</title>
        <authorList>
            <consortium name="NISC Comparative Sequencing Program"/>
            <person name="Wegmann U."/>
            <person name="Louis P."/>
            <person name="Goesmann A."/>
            <person name="Henrissat B."/>
            <person name="Duncan S.H."/>
            <person name="Flint H.J."/>
        </authorList>
    </citation>
    <scope>NUCLEOTIDE SEQUENCE</scope>
    <source>
        <strain evidence="2">JCM 17590</strain>
    </source>
</reference>
<dbReference type="Proteomes" id="UP001415169">
    <property type="component" value="Unassembled WGS sequence"/>
</dbReference>
<sequence length="76" mass="8515">MSHNTMSRAEEVEYADWILELRQQAKYTKQKHANEHWHRLAERVAQAFGAGDPDAGRRGLGPRSGVHAAPIAQPRG</sequence>
<comment type="caution">
    <text evidence="2">The sequence shown here is derived from an EMBL/GenBank/DDBJ whole genome shotgun (WGS) entry which is preliminary data.</text>
</comment>
<feature type="region of interest" description="Disordered" evidence="1">
    <location>
        <begin position="49"/>
        <end position="76"/>
    </location>
</feature>
<evidence type="ECO:0000256" key="1">
    <source>
        <dbReference type="SAM" id="MobiDB-lite"/>
    </source>
</evidence>
<gene>
    <name evidence="2" type="ORF">GCM10022286_22270</name>
</gene>
<evidence type="ECO:0000313" key="3">
    <source>
        <dbReference type="Proteomes" id="UP001415169"/>
    </source>
</evidence>
<evidence type="ECO:0000313" key="2">
    <source>
        <dbReference type="EMBL" id="GAA4162803.1"/>
    </source>
</evidence>
<name>A0ABP7ZLA6_9MICO</name>
<protein>
    <recommendedName>
        <fullName evidence="4">PH domain-containing protein</fullName>
    </recommendedName>
</protein>
<accession>A0ABP7ZLA6</accession>
<organism evidence="2 3">
    <name type="scientific">Gryllotalpicola daejeonensis</name>
    <dbReference type="NCBI Taxonomy" id="993087"/>
    <lineage>
        <taxon>Bacteria</taxon>
        <taxon>Bacillati</taxon>
        <taxon>Actinomycetota</taxon>
        <taxon>Actinomycetes</taxon>
        <taxon>Micrococcales</taxon>
        <taxon>Microbacteriaceae</taxon>
        <taxon>Gryllotalpicola</taxon>
    </lineage>
</organism>
<proteinExistence type="predicted"/>
<keyword evidence="3" id="KW-1185">Reference proteome</keyword>
<evidence type="ECO:0008006" key="4">
    <source>
        <dbReference type="Google" id="ProtNLM"/>
    </source>
</evidence>